<sequence length="380" mass="37881">MGLRVADDESVAAIVTVGDAESDSESQFLVRPSILHMSDDGDTVLGGTPPPGHTHSVRGFASSVGDPAGVHVDDGDAYRGEDMVATALFCLIELTAEMVSGAVEVYATHPGDWSAARVAALRGSLDYLGLRAVVLVSEADLPSSLTAAGAASGLLLAHDAARAALAAVLSTPAGAAAPDPSPAENALDSTDVLPTLTAPPPTQAYSVALPETTVVPAAAVPATPPARSRRRGTYPVVAAAAVGVLLGGVAVAAVLNSRHPAPATPLPGARPSSAASASPQSIATELPAPATESAPPGAPSEAAAPDSTVAEPLPVTEEADPGDVTTTSTAPASTDAAGPPQSVPTTTNRLGQLPTWTYPLSPIPPIPPPPPLPSPHWQYP</sequence>
<dbReference type="Proteomes" id="UP000279275">
    <property type="component" value="Unassembled WGS sequence"/>
</dbReference>
<comment type="caution">
    <text evidence="3">The sequence shown here is derived from an EMBL/GenBank/DDBJ whole genome shotgun (WGS) entry which is preliminary data.</text>
</comment>
<feature type="region of interest" description="Disordered" evidence="1">
    <location>
        <begin position="262"/>
        <end position="380"/>
    </location>
</feature>
<keyword evidence="2" id="KW-1133">Transmembrane helix</keyword>
<feature type="compositionally biased region" description="Pro residues" evidence="1">
    <location>
        <begin position="361"/>
        <end position="374"/>
    </location>
</feature>
<evidence type="ECO:0000256" key="2">
    <source>
        <dbReference type="SAM" id="Phobius"/>
    </source>
</evidence>
<dbReference type="EMBL" id="RFFH01000019">
    <property type="protein sequence ID" value="RMI28696.1"/>
    <property type="molecule type" value="Genomic_DNA"/>
</dbReference>
<name>A0A3M2KVJ2_9NOCA</name>
<gene>
    <name evidence="3" type="ORF">EBN03_29065</name>
</gene>
<feature type="region of interest" description="Disordered" evidence="1">
    <location>
        <begin position="174"/>
        <end position="199"/>
    </location>
</feature>
<evidence type="ECO:0000256" key="1">
    <source>
        <dbReference type="SAM" id="MobiDB-lite"/>
    </source>
</evidence>
<keyword evidence="4" id="KW-1185">Reference proteome</keyword>
<organism evidence="3 4">
    <name type="scientific">Nocardia stercoris</name>
    <dbReference type="NCBI Taxonomy" id="2483361"/>
    <lineage>
        <taxon>Bacteria</taxon>
        <taxon>Bacillati</taxon>
        <taxon>Actinomycetota</taxon>
        <taxon>Actinomycetes</taxon>
        <taxon>Mycobacteriales</taxon>
        <taxon>Nocardiaceae</taxon>
        <taxon>Nocardia</taxon>
    </lineage>
</organism>
<keyword evidence="2" id="KW-0472">Membrane</keyword>
<evidence type="ECO:0000313" key="4">
    <source>
        <dbReference type="Proteomes" id="UP000279275"/>
    </source>
</evidence>
<keyword evidence="2" id="KW-0812">Transmembrane</keyword>
<dbReference type="AlphaFoldDB" id="A0A3M2KVJ2"/>
<proteinExistence type="predicted"/>
<accession>A0A3M2KVJ2</accession>
<evidence type="ECO:0000313" key="3">
    <source>
        <dbReference type="EMBL" id="RMI28696.1"/>
    </source>
</evidence>
<feature type="compositionally biased region" description="Low complexity" evidence="1">
    <location>
        <begin position="325"/>
        <end position="337"/>
    </location>
</feature>
<feature type="compositionally biased region" description="Low complexity" evidence="1">
    <location>
        <begin position="266"/>
        <end position="305"/>
    </location>
</feature>
<reference evidence="3 4" key="1">
    <citation type="submission" date="2018-10" db="EMBL/GenBank/DDBJ databases">
        <title>Isolation from cow dung.</title>
        <authorList>
            <person name="Ling L."/>
        </authorList>
    </citation>
    <scope>NUCLEOTIDE SEQUENCE [LARGE SCALE GENOMIC DNA]</scope>
    <source>
        <strain evidence="3 4">NEAU-LL90</strain>
    </source>
</reference>
<protein>
    <submittedName>
        <fullName evidence="3">Uncharacterized protein</fullName>
    </submittedName>
</protein>
<feature type="transmembrane region" description="Helical" evidence="2">
    <location>
        <begin position="236"/>
        <end position="255"/>
    </location>
</feature>